<dbReference type="WBParaSite" id="nRc.2.0.1.t31977-RA">
    <property type="protein sequence ID" value="nRc.2.0.1.t31977-RA"/>
    <property type="gene ID" value="nRc.2.0.1.g31977"/>
</dbReference>
<organism evidence="8 9">
    <name type="scientific">Romanomermis culicivorax</name>
    <name type="common">Nematode worm</name>
    <dbReference type="NCBI Taxonomy" id="13658"/>
    <lineage>
        <taxon>Eukaryota</taxon>
        <taxon>Metazoa</taxon>
        <taxon>Ecdysozoa</taxon>
        <taxon>Nematoda</taxon>
        <taxon>Enoplea</taxon>
        <taxon>Dorylaimia</taxon>
        <taxon>Mermithida</taxon>
        <taxon>Mermithoidea</taxon>
        <taxon>Mermithidae</taxon>
        <taxon>Romanomermis</taxon>
    </lineage>
</organism>
<keyword evidence="8" id="KW-1185">Reference proteome</keyword>
<dbReference type="AlphaFoldDB" id="A0A915JZZ0"/>
<evidence type="ECO:0000259" key="7">
    <source>
        <dbReference type="Pfam" id="PF22770"/>
    </source>
</evidence>
<dbReference type="Pfam" id="PF06978">
    <property type="entry name" value="POP1_N"/>
    <property type="match status" value="1"/>
</dbReference>
<dbReference type="Pfam" id="PF22770">
    <property type="entry name" value="POP1_C"/>
    <property type="match status" value="1"/>
</dbReference>
<reference evidence="9" key="1">
    <citation type="submission" date="2022-11" db="UniProtKB">
        <authorList>
            <consortium name="WormBaseParasite"/>
        </authorList>
    </citation>
    <scope>IDENTIFICATION</scope>
</reference>
<dbReference type="Pfam" id="PF08170">
    <property type="entry name" value="POPLD"/>
    <property type="match status" value="1"/>
</dbReference>
<keyword evidence="2" id="KW-0819">tRNA processing</keyword>
<feature type="domain" description="POP1 C-terminal" evidence="7">
    <location>
        <begin position="550"/>
        <end position="747"/>
    </location>
</feature>
<dbReference type="InterPro" id="IPR039182">
    <property type="entry name" value="Pop1"/>
</dbReference>
<dbReference type="InterPro" id="IPR055079">
    <property type="entry name" value="POP1_C"/>
</dbReference>
<dbReference type="Proteomes" id="UP000887565">
    <property type="component" value="Unplaced"/>
</dbReference>
<dbReference type="GO" id="GO:0001682">
    <property type="term" value="P:tRNA 5'-leader removal"/>
    <property type="evidence" value="ECO:0007669"/>
    <property type="project" value="InterPro"/>
</dbReference>
<dbReference type="GO" id="GO:0000172">
    <property type="term" value="C:ribonuclease MRP complex"/>
    <property type="evidence" value="ECO:0007669"/>
    <property type="project" value="InterPro"/>
</dbReference>
<dbReference type="InterPro" id="IPR012590">
    <property type="entry name" value="POPLD_dom"/>
</dbReference>
<evidence type="ECO:0000313" key="9">
    <source>
        <dbReference type="WBParaSite" id="nRc.2.0.1.t31977-RA"/>
    </source>
</evidence>
<dbReference type="GO" id="GO:0005655">
    <property type="term" value="C:nucleolar ribonuclease P complex"/>
    <property type="evidence" value="ECO:0007669"/>
    <property type="project" value="InterPro"/>
</dbReference>
<evidence type="ECO:0000259" key="5">
    <source>
        <dbReference type="Pfam" id="PF06978"/>
    </source>
</evidence>
<evidence type="ECO:0000313" key="8">
    <source>
        <dbReference type="Proteomes" id="UP000887565"/>
    </source>
</evidence>
<accession>A0A915JZZ0</accession>
<dbReference type="PANTHER" id="PTHR22731:SF3">
    <property type="entry name" value="RIBONUCLEASES P_MRP PROTEIN SUBUNIT POP1"/>
    <property type="match status" value="1"/>
</dbReference>
<feature type="region of interest" description="Disordered" evidence="4">
    <location>
        <begin position="77"/>
        <end position="102"/>
    </location>
</feature>
<dbReference type="PANTHER" id="PTHR22731">
    <property type="entry name" value="RIBONUCLEASES P/MRP PROTEIN SUBUNIT POP1"/>
    <property type="match status" value="1"/>
</dbReference>
<comment type="subcellular location">
    <subcellularLocation>
        <location evidence="1">Nucleus</location>
    </subcellularLocation>
</comment>
<dbReference type="InterPro" id="IPR009723">
    <property type="entry name" value="Pop1_N"/>
</dbReference>
<evidence type="ECO:0000256" key="3">
    <source>
        <dbReference type="ARBA" id="ARBA00023242"/>
    </source>
</evidence>
<feature type="compositionally biased region" description="Basic residues" evidence="4">
    <location>
        <begin position="88"/>
        <end position="102"/>
    </location>
</feature>
<evidence type="ECO:0000256" key="2">
    <source>
        <dbReference type="ARBA" id="ARBA00022694"/>
    </source>
</evidence>
<feature type="domain" description="POPLD" evidence="6">
    <location>
        <begin position="402"/>
        <end position="493"/>
    </location>
</feature>
<evidence type="ECO:0000256" key="4">
    <source>
        <dbReference type="SAM" id="MobiDB-lite"/>
    </source>
</evidence>
<keyword evidence="3" id="KW-0539">Nucleus</keyword>
<proteinExistence type="predicted"/>
<feature type="domain" description="Pop1 N-terminal" evidence="5">
    <location>
        <begin position="20"/>
        <end position="97"/>
    </location>
</feature>
<evidence type="ECO:0000256" key="1">
    <source>
        <dbReference type="ARBA" id="ARBA00004123"/>
    </source>
</evidence>
<evidence type="ECO:0000259" key="6">
    <source>
        <dbReference type="Pfam" id="PF08170"/>
    </source>
</evidence>
<name>A0A915JZZ0_ROMCU</name>
<sequence>MAGNQQIFADRPRQINATEFIQQRAVEISQLMAVLQNADLPAGEVAQGPRTFIQRLPRHMRRRAMAYNAKRMPHYKRVSAADGMSDRRPRKKPPTRRFKRRPANLARIYGRRAHKARWLETHVWHARRFWMRERHDGRRRGSIVLYSPGRYPYCCLGVFDFMWQPKIQSQNASKLWIWTHPSAINSLVSCMIDYLKLKKSNVVLEDRQFCRCDLYTSGDDNGLKLYVYANDFAKFKLTGPLAMAILRDTLKRPKVDNMTSFFPDVENFMLQWDFWSALQQNQVASGTVVPLVVEDPRFHTDYKRTLPIKAYNNDWSKAGEESKTNVALSPLWDDEMVEKVCKSKVWESKLNSERSKMTEMGQEFSNDNLSPNLITIILIFFSGNDQMSDGQSKFMSACPYSGWDLILPSRWARPFWVALQYRTCRAIGSQSDDKIYFERDNLMFPDLWPDTECGKLYEKDLEKEISEIYLRKPPNRRTRYTKLKIKYPFRCPWQELLSGWNPGQSTECGKSRDFYVLRDRRKIRILKNLLSGKCDDSALSDLDHFWHQDALIPFKIISSGKGVPDRFAGVYLPQKEDLADINIQLKLFEVDFIKEKNPVVNCEVVDQNIVSFGPCNGKNVNINELFVDRRAEKFAKRKLAQKMKKKRRKLNKKANANDTDGDASINDQLCAVNVVDYCKRKTLGFIVTGDYSLSIGYGKGLGYCSMLALKHLITEIPVIKVYGAKFRPILFRNSTSKCYRLGFIDIIAS</sequence>
<dbReference type="OMA" id="RRTMSHN"/>
<protein>
    <submittedName>
        <fullName evidence="9">Ribonucleases P/MRP protein subunit POP1</fullName>
    </submittedName>
</protein>